<organism evidence="3 4">
    <name type="scientific">Chlamydia gallinacea 08-1274/3</name>
    <dbReference type="NCBI Taxonomy" id="1143323"/>
    <lineage>
        <taxon>Bacteria</taxon>
        <taxon>Pseudomonadati</taxon>
        <taxon>Chlamydiota</taxon>
        <taxon>Chlamydiia</taxon>
        <taxon>Chlamydiales</taxon>
        <taxon>Chlamydiaceae</taxon>
        <taxon>Chlamydia/Chlamydophila group</taxon>
        <taxon>Chlamydia</taxon>
    </lineage>
</organism>
<dbReference type="AlphaFoldDB" id="A0A173DXX1"/>
<dbReference type="OrthoDB" id="17710at2"/>
<protein>
    <recommendedName>
        <fullName evidence="5">DUF1795 domain-containing protein</fullName>
    </recommendedName>
</protein>
<dbReference type="Proteomes" id="UP000019147">
    <property type="component" value="Chromosome"/>
</dbReference>
<evidence type="ECO:0000256" key="1">
    <source>
        <dbReference type="SAM" id="MobiDB-lite"/>
    </source>
</evidence>
<proteinExistence type="predicted"/>
<gene>
    <name evidence="3" type="ORF">M787_000300</name>
</gene>
<feature type="compositionally biased region" description="Polar residues" evidence="1">
    <location>
        <begin position="49"/>
        <end position="60"/>
    </location>
</feature>
<evidence type="ECO:0000313" key="3">
    <source>
        <dbReference type="EMBL" id="ANG65772.1"/>
    </source>
</evidence>
<dbReference type="KEGG" id="cgz:M787_000300"/>
<evidence type="ECO:0000256" key="2">
    <source>
        <dbReference type="SAM" id="SignalP"/>
    </source>
</evidence>
<dbReference type="STRING" id="1143323.M787_000300"/>
<feature type="region of interest" description="Disordered" evidence="1">
    <location>
        <begin position="31"/>
        <end position="72"/>
    </location>
</feature>
<dbReference type="Gene3D" id="3.40.1000.10">
    <property type="entry name" value="Mog1/PsbP, alpha/beta/alpha sandwich"/>
    <property type="match status" value="1"/>
</dbReference>
<reference evidence="3 4" key="1">
    <citation type="journal article" date="2014" name="Syst. Appl. Microbiol.">
        <title>Evidence for the existence of two new members of the family Chlamydiaceae and proposal of Chlamydia avium sp. nov. and Chlamydia gallinacea sp. nov.</title>
        <authorList>
            <person name="Sachse K."/>
            <person name="Laroucau K."/>
            <person name="Riege K."/>
            <person name="Wehner S."/>
            <person name="Dilcher M."/>
            <person name="Creasy H.H."/>
            <person name="Weidmann M."/>
            <person name="Myers G."/>
            <person name="Vorimore F."/>
            <person name="Vicari N."/>
            <person name="Magnino S."/>
            <person name="Liebler-Tenorio E."/>
            <person name="Ruettger A."/>
            <person name="Bavoil P.M."/>
            <person name="Hufert F.T."/>
            <person name="Rossello-Mora R."/>
            <person name="Marz M."/>
        </authorList>
    </citation>
    <scope>NUCLEOTIDE SEQUENCE [LARGE SCALE GENOMIC DNA]</scope>
    <source>
        <strain evidence="3 4">08-1274/3</strain>
    </source>
</reference>
<name>A0A173DXX1_9CHLA</name>
<feature type="signal peptide" evidence="2">
    <location>
        <begin position="1"/>
        <end position="26"/>
    </location>
</feature>
<dbReference type="EMBL" id="CP015840">
    <property type="protein sequence ID" value="ANG65772.1"/>
    <property type="molecule type" value="Genomic_DNA"/>
</dbReference>
<evidence type="ECO:0000313" key="4">
    <source>
        <dbReference type="Proteomes" id="UP000019147"/>
    </source>
</evidence>
<keyword evidence="2" id="KW-0732">Signal</keyword>
<evidence type="ECO:0008006" key="5">
    <source>
        <dbReference type="Google" id="ProtNLM"/>
    </source>
</evidence>
<feature type="chain" id="PRO_5008006228" description="DUF1795 domain-containing protein" evidence="2">
    <location>
        <begin position="27"/>
        <end position="250"/>
    </location>
</feature>
<sequence>MKTHAVLALWLTSIPLLMNEIPQAYGAPISTVNKTPTPPSRVIQKRVQQKSPKTTPNQSIRGRASKKRTSYPATKAKPLISWGIYAGEEYSIQIPSHWQGINDKTQLPDKLDVVFIGKGSGSLTPTINISQEITAKNQAEYVEEILTYHKANDMTLDSSIFTHIQSPSGEFTIIKTEKNSSWGKVFCLQGVLVINHTAYIFTSTATLDDYPTVSLIFLKTIASFKLSNKEAMSGDAILKEALKQFHGETN</sequence>
<accession>A0A173DXX1</accession>